<comment type="cofactor">
    <cofactor evidence="1">
        <name>FMN</name>
        <dbReference type="ChEBI" id="CHEBI:58210"/>
    </cofactor>
</comment>
<dbReference type="SUPFAM" id="SSF51395">
    <property type="entry name" value="FMN-linked oxidoreductases"/>
    <property type="match status" value="1"/>
</dbReference>
<name>A0ABS2NPP5_9FIRM</name>
<dbReference type="Pfam" id="PF01070">
    <property type="entry name" value="FMN_dh"/>
    <property type="match status" value="2"/>
</dbReference>
<keyword evidence="2" id="KW-0285">Flavoprotein</keyword>
<keyword evidence="3" id="KW-0288">FMN</keyword>
<evidence type="ECO:0000256" key="7">
    <source>
        <dbReference type="ARBA" id="ARBA00048754"/>
    </source>
</evidence>
<dbReference type="CDD" id="cd02809">
    <property type="entry name" value="alpha_hydroxyacid_oxid_FMN"/>
    <property type="match status" value="1"/>
</dbReference>
<evidence type="ECO:0000313" key="10">
    <source>
        <dbReference type="Proteomes" id="UP001314796"/>
    </source>
</evidence>
<dbReference type="Proteomes" id="UP001314796">
    <property type="component" value="Unassembled WGS sequence"/>
</dbReference>
<proteinExistence type="inferred from homology"/>
<dbReference type="Gene3D" id="3.20.20.70">
    <property type="entry name" value="Aldolase class I"/>
    <property type="match status" value="1"/>
</dbReference>
<evidence type="ECO:0000256" key="1">
    <source>
        <dbReference type="ARBA" id="ARBA00001917"/>
    </source>
</evidence>
<dbReference type="PANTHER" id="PTHR10578">
    <property type="entry name" value="S -2-HYDROXY-ACID OXIDASE-RELATED"/>
    <property type="match status" value="1"/>
</dbReference>
<dbReference type="PROSITE" id="PS51349">
    <property type="entry name" value="FMN_HYDROXY_ACID_DH_2"/>
    <property type="match status" value="1"/>
</dbReference>
<gene>
    <name evidence="9" type="ORF">JOC73_001424</name>
</gene>
<evidence type="ECO:0000256" key="4">
    <source>
        <dbReference type="ARBA" id="ARBA00023002"/>
    </source>
</evidence>
<evidence type="ECO:0000256" key="6">
    <source>
        <dbReference type="ARBA" id="ARBA00029513"/>
    </source>
</evidence>
<keyword evidence="10" id="KW-1185">Reference proteome</keyword>
<keyword evidence="4" id="KW-0560">Oxidoreductase</keyword>
<evidence type="ECO:0000256" key="2">
    <source>
        <dbReference type="ARBA" id="ARBA00022630"/>
    </source>
</evidence>
<feature type="domain" description="FMN hydroxy acid dehydrogenase" evidence="8">
    <location>
        <begin position="37"/>
        <end position="338"/>
    </location>
</feature>
<dbReference type="InterPro" id="IPR037396">
    <property type="entry name" value="FMN_HAD"/>
</dbReference>
<dbReference type="InterPro" id="IPR000262">
    <property type="entry name" value="FMN-dep_DH"/>
</dbReference>
<comment type="catalytic activity">
    <reaction evidence="7">
        <text>(S)-lactate + O2 = pyruvate + H2O2</text>
        <dbReference type="Rhea" id="RHEA:55868"/>
        <dbReference type="ChEBI" id="CHEBI:15361"/>
        <dbReference type="ChEBI" id="CHEBI:15379"/>
        <dbReference type="ChEBI" id="CHEBI:16240"/>
        <dbReference type="ChEBI" id="CHEBI:16651"/>
    </reaction>
    <physiologicalReaction direction="left-to-right" evidence="7">
        <dbReference type="Rhea" id="RHEA:55869"/>
    </physiologicalReaction>
</comment>
<evidence type="ECO:0000313" key="9">
    <source>
        <dbReference type="EMBL" id="MBM7614905.1"/>
    </source>
</evidence>
<dbReference type="RefSeq" id="WP_204401562.1">
    <property type="nucleotide sequence ID" value="NZ_JAFBEE010000007.1"/>
</dbReference>
<dbReference type="EMBL" id="JAFBEE010000007">
    <property type="protein sequence ID" value="MBM7614905.1"/>
    <property type="molecule type" value="Genomic_DNA"/>
</dbReference>
<comment type="caution">
    <text evidence="9">The sequence shown here is derived from an EMBL/GenBank/DDBJ whole genome shotgun (WGS) entry which is preliminary data.</text>
</comment>
<comment type="similarity">
    <text evidence="5">Belongs to the FMN-dependent alpha-hydroxy acid dehydrogenase family.</text>
</comment>
<dbReference type="InterPro" id="IPR013785">
    <property type="entry name" value="Aldolase_TIM"/>
</dbReference>
<organism evidence="9 10">
    <name type="scientific">Alkaliphilus hydrothermalis</name>
    <dbReference type="NCBI Taxonomy" id="1482730"/>
    <lineage>
        <taxon>Bacteria</taxon>
        <taxon>Bacillati</taxon>
        <taxon>Bacillota</taxon>
        <taxon>Clostridia</taxon>
        <taxon>Peptostreptococcales</taxon>
        <taxon>Natronincolaceae</taxon>
        <taxon>Alkaliphilus</taxon>
    </lineage>
</organism>
<sequence length="338" mass="36429">MEYNEILSKARDLIHSKCRVCKDCNGVACRGEIPGVGGKGSGTSFIRNREKVNEIKINLDTLVPEGEIDTSIELFGRRFKYPVFAAPIAAVGMNYSDAMNEYEYSKAIVEGCKNAGTLGFTGDGVKDEFYDLPLQVVGENEGMGIPTIKPWKNDEIIRKIKKAEEKGAIAVAMDVDAAGLVLLAMLGKPVSTKSVEDLKEVISSTKLPVILKGVMTVDGAKKALEAGAYGIVVSNHGGRVLDHTYATVEVLPNIAKTIKGQMKIFVDGGFRSGVDLFKARALGADAVLIGRPYGTVAYGGGIEGVEKYTHKLGQELLETMIMTGCHRLEDISEKHISL</sequence>
<dbReference type="InterPro" id="IPR012133">
    <property type="entry name" value="Alpha-hydoxy_acid_DH_FMN"/>
</dbReference>
<evidence type="ECO:0000256" key="5">
    <source>
        <dbReference type="ARBA" id="ARBA00024042"/>
    </source>
</evidence>
<evidence type="ECO:0000256" key="3">
    <source>
        <dbReference type="ARBA" id="ARBA00022643"/>
    </source>
</evidence>
<protein>
    <recommendedName>
        <fullName evidence="6">L-lactate oxidase</fullName>
    </recommendedName>
</protein>
<reference evidence="9 10" key="1">
    <citation type="submission" date="2021-01" db="EMBL/GenBank/DDBJ databases">
        <title>Genomic Encyclopedia of Type Strains, Phase IV (KMG-IV): sequencing the most valuable type-strain genomes for metagenomic binning, comparative biology and taxonomic classification.</title>
        <authorList>
            <person name="Goeker M."/>
        </authorList>
    </citation>
    <scope>NUCLEOTIDE SEQUENCE [LARGE SCALE GENOMIC DNA]</scope>
    <source>
        <strain evidence="9 10">DSM 25890</strain>
    </source>
</reference>
<dbReference type="PANTHER" id="PTHR10578:SF107">
    <property type="entry name" value="2-HYDROXYACID OXIDASE 1"/>
    <property type="match status" value="1"/>
</dbReference>
<accession>A0ABS2NPP5</accession>
<evidence type="ECO:0000259" key="8">
    <source>
        <dbReference type="PROSITE" id="PS51349"/>
    </source>
</evidence>
<dbReference type="PIRSF" id="PIRSF000138">
    <property type="entry name" value="Al-hdrx_acd_dh"/>
    <property type="match status" value="1"/>
</dbReference>